<accession>A0A923M8T0</accession>
<name>A0A923M8T0_9BURK</name>
<keyword evidence="2" id="KW-1185">Reference proteome</keyword>
<organism evidence="1 2">
    <name type="scientific">Ramlibacter albus</name>
    <dbReference type="NCBI Taxonomy" id="2079448"/>
    <lineage>
        <taxon>Bacteria</taxon>
        <taxon>Pseudomonadati</taxon>
        <taxon>Pseudomonadota</taxon>
        <taxon>Betaproteobacteria</taxon>
        <taxon>Burkholderiales</taxon>
        <taxon>Comamonadaceae</taxon>
        <taxon>Ramlibacter</taxon>
    </lineage>
</organism>
<proteinExistence type="predicted"/>
<dbReference type="InterPro" id="IPR045372">
    <property type="entry name" value="YidB"/>
</dbReference>
<dbReference type="InterPro" id="IPR027405">
    <property type="entry name" value="YidB-like"/>
</dbReference>
<dbReference type="EMBL" id="JACORU010000002">
    <property type="protein sequence ID" value="MBC5764612.1"/>
    <property type="molecule type" value="Genomic_DNA"/>
</dbReference>
<dbReference type="Proteomes" id="UP000596827">
    <property type="component" value="Unassembled WGS sequence"/>
</dbReference>
<dbReference type="SUPFAM" id="SSF140804">
    <property type="entry name" value="YidB-like"/>
    <property type="match status" value="1"/>
</dbReference>
<sequence length="158" mass="17034">MNKLILGPLLGAILGRRMGGGALGRAGLGGRGAIVAMLLPYAMQWIQRNGGVGAVLKRFQEKGYSRQTASWVATGDNEVIDERAVEEVIGQNELTRLSQQLGVPEQEVKQDLAAALPEIVNQLTPQGLLGDDADRMLGDSLPAIEQEVQQARLEQQQH</sequence>
<evidence type="ECO:0000313" key="1">
    <source>
        <dbReference type="EMBL" id="MBC5764612.1"/>
    </source>
</evidence>
<gene>
    <name evidence="1" type="ORF">H8R02_09140</name>
</gene>
<dbReference type="Pfam" id="PF20159">
    <property type="entry name" value="YidB"/>
    <property type="match status" value="1"/>
</dbReference>
<comment type="caution">
    <text evidence="1">The sequence shown here is derived from an EMBL/GenBank/DDBJ whole genome shotgun (WGS) entry which is preliminary data.</text>
</comment>
<evidence type="ECO:0000313" key="2">
    <source>
        <dbReference type="Proteomes" id="UP000596827"/>
    </source>
</evidence>
<dbReference type="Gene3D" id="1.10.10.690">
    <property type="entry name" value="YidB-like"/>
    <property type="match status" value="1"/>
</dbReference>
<dbReference type="AlphaFoldDB" id="A0A923M8T0"/>
<protein>
    <submittedName>
        <fullName evidence="1">DUF937 domain-containing protein</fullName>
    </submittedName>
</protein>
<reference evidence="1" key="1">
    <citation type="submission" date="2020-08" db="EMBL/GenBank/DDBJ databases">
        <title>Ramlibacter sp. GTP1 16S ribosomal RNA gene genome sequencing and assembly.</title>
        <authorList>
            <person name="Kang M."/>
        </authorList>
    </citation>
    <scope>NUCLEOTIDE SEQUENCE</scope>
    <source>
        <strain evidence="1">GTP1</strain>
    </source>
</reference>
<dbReference type="RefSeq" id="WP_187081069.1">
    <property type="nucleotide sequence ID" value="NZ_JACORU010000002.1"/>
</dbReference>